<organism evidence="5">
    <name type="scientific">Candidatus Kentrum sp. FW</name>
    <dbReference type="NCBI Taxonomy" id="2126338"/>
    <lineage>
        <taxon>Bacteria</taxon>
        <taxon>Pseudomonadati</taxon>
        <taxon>Pseudomonadota</taxon>
        <taxon>Gammaproteobacteria</taxon>
        <taxon>Candidatus Kentrum</taxon>
    </lineage>
</organism>
<dbReference type="GO" id="GO:0030639">
    <property type="term" value="P:polyketide biosynthetic process"/>
    <property type="evidence" value="ECO:0007669"/>
    <property type="project" value="TreeGrafter"/>
</dbReference>
<dbReference type="AlphaFoldDB" id="A0A450SH14"/>
<dbReference type="EMBL" id="CAADFD010000012">
    <property type="protein sequence ID" value="VFJ52366.1"/>
    <property type="molecule type" value="Genomic_DNA"/>
</dbReference>
<evidence type="ECO:0000256" key="2">
    <source>
        <dbReference type="ARBA" id="ARBA00022679"/>
    </source>
</evidence>
<gene>
    <name evidence="5" type="ORF">BECKFW1821B_GA0114236_101211</name>
</gene>
<evidence type="ECO:0000313" key="5">
    <source>
        <dbReference type="EMBL" id="VFJ52366.1"/>
    </source>
</evidence>
<reference evidence="5" key="1">
    <citation type="submission" date="2019-02" db="EMBL/GenBank/DDBJ databases">
        <authorList>
            <person name="Gruber-Vodicka R. H."/>
            <person name="Seah K. B. B."/>
        </authorList>
    </citation>
    <scope>NUCLEOTIDE SEQUENCE</scope>
    <source>
        <strain evidence="5">BECK_BZ106</strain>
    </source>
</reference>
<keyword evidence="2" id="KW-0808">Transferase</keyword>
<dbReference type="Pfam" id="PF02797">
    <property type="entry name" value="Chal_sti_synt_C"/>
    <property type="match status" value="1"/>
</dbReference>
<dbReference type="Gene3D" id="3.40.47.10">
    <property type="match status" value="1"/>
</dbReference>
<dbReference type="SUPFAM" id="SSF53901">
    <property type="entry name" value="Thiolase-like"/>
    <property type="match status" value="2"/>
</dbReference>
<feature type="active site" description="Acyl-thioester intermediate" evidence="3">
    <location>
        <position position="171"/>
    </location>
</feature>
<evidence type="ECO:0000259" key="4">
    <source>
        <dbReference type="Pfam" id="PF02797"/>
    </source>
</evidence>
<dbReference type="InterPro" id="IPR012328">
    <property type="entry name" value="Chalcone/stilbene_synt_C"/>
</dbReference>
<accession>A0A450SH14</accession>
<dbReference type="PANTHER" id="PTHR11877">
    <property type="entry name" value="HYDROXYMETHYLGLUTARYL-COA SYNTHASE"/>
    <property type="match status" value="1"/>
</dbReference>
<evidence type="ECO:0000256" key="1">
    <source>
        <dbReference type="ARBA" id="ARBA00005531"/>
    </source>
</evidence>
<feature type="domain" description="Chalcone/stilbene synthase C-terminal" evidence="4">
    <location>
        <begin position="255"/>
        <end position="394"/>
    </location>
</feature>
<dbReference type="InterPro" id="IPR016039">
    <property type="entry name" value="Thiolase-like"/>
</dbReference>
<evidence type="ECO:0000256" key="3">
    <source>
        <dbReference type="PIRSR" id="PIRSR000451-1"/>
    </source>
</evidence>
<dbReference type="GO" id="GO:0016747">
    <property type="term" value="F:acyltransferase activity, transferring groups other than amino-acyl groups"/>
    <property type="evidence" value="ECO:0007669"/>
    <property type="project" value="InterPro"/>
</dbReference>
<protein>
    <submittedName>
        <fullName evidence="5">Predicted naringenin-chalcone synthase</fullName>
    </submittedName>
</protein>
<dbReference type="InterPro" id="IPR011141">
    <property type="entry name" value="Polyketide_synthase_type-III"/>
</dbReference>
<sequence>MQLSVILGDFTPMRVSDEIPQETLLRETANLFALAQCAIRKPQSQEDADRILAESREMFQHYGISPDYIKQRELNSMASVRVTGRKDDRYPDVVPQPLQQPRGLLIDRRMERFREVAGNLLESHYAGCAKAPDDIIHVTSTGYRSPSPVQEFVAANHWNDTTVTSSYQMDCYGAFPAVRIAHGSLSTSLAFGRPKSRVDIFHTEYCSLHLDAQESTPNKIVTMTLFGDGFIRYSAFPRERFDFENKNGLKILSMDERILPDSEREMTWELAPHYFEMYLSPTVPAFITEYIEGFVENLTAMAGYRLGDIKDDALFAVHPGGPKILDSIRERLHITREQMRWSWEVLYEKGNMSSATVPYVWHAIVNDDTVPKGTLVVSLAFGPGLTACGMLMEKV</sequence>
<dbReference type="PANTHER" id="PTHR11877:SF46">
    <property type="entry name" value="TYPE III POLYKETIDE SYNTHASE A"/>
    <property type="match status" value="1"/>
</dbReference>
<comment type="similarity">
    <text evidence="1">Belongs to the thiolase-like superfamily. Chalcone/stilbene synthases family.</text>
</comment>
<name>A0A450SH14_9GAMM</name>
<dbReference type="PIRSF" id="PIRSF000451">
    <property type="entry name" value="PKS_III"/>
    <property type="match status" value="1"/>
</dbReference>
<proteinExistence type="inferred from homology"/>